<keyword evidence="1" id="KW-1133">Transmembrane helix</keyword>
<dbReference type="EMBL" id="CP106881">
    <property type="protein sequence ID" value="UYG52374.1"/>
    <property type="molecule type" value="Genomic_DNA"/>
</dbReference>
<evidence type="ECO:0000313" key="5">
    <source>
        <dbReference type="Proteomes" id="UP001162800"/>
    </source>
</evidence>
<keyword evidence="1" id="KW-0472">Membrane</keyword>
<gene>
    <name evidence="4" type="ORF">M9799_03785</name>
</gene>
<feature type="chain" id="PRO_5045111107" evidence="2">
    <location>
        <begin position="26"/>
        <end position="80"/>
    </location>
</feature>
<dbReference type="Pfam" id="PF05433">
    <property type="entry name" value="Rick_17kDa_Anti"/>
    <property type="match status" value="1"/>
</dbReference>
<proteinExistence type="predicted"/>
<keyword evidence="5" id="KW-1185">Reference proteome</keyword>
<keyword evidence="1" id="KW-0812">Transmembrane</keyword>
<name>A0ABY6GBE0_9BURK</name>
<organism evidence="4 5">
    <name type="scientific">Comamonas endophytica</name>
    <dbReference type="NCBI Taxonomy" id="2949090"/>
    <lineage>
        <taxon>Bacteria</taxon>
        <taxon>Pseudomonadati</taxon>
        <taxon>Pseudomonadota</taxon>
        <taxon>Betaproteobacteria</taxon>
        <taxon>Burkholderiales</taxon>
        <taxon>Comamonadaceae</taxon>
        <taxon>Comamonas</taxon>
    </lineage>
</organism>
<evidence type="ECO:0000259" key="3">
    <source>
        <dbReference type="Pfam" id="PF05433"/>
    </source>
</evidence>
<protein>
    <submittedName>
        <fullName evidence="4">Glycine zipper 2TM domain-containing protein</fullName>
    </submittedName>
</protein>
<evidence type="ECO:0000256" key="2">
    <source>
        <dbReference type="SAM" id="SignalP"/>
    </source>
</evidence>
<dbReference type="InterPro" id="IPR008816">
    <property type="entry name" value="Gly_zipper_2TM_dom"/>
</dbReference>
<evidence type="ECO:0000313" key="4">
    <source>
        <dbReference type="EMBL" id="UYG52374.1"/>
    </source>
</evidence>
<feature type="signal peptide" evidence="2">
    <location>
        <begin position="1"/>
        <end position="25"/>
    </location>
</feature>
<feature type="domain" description="Glycine zipper 2TM" evidence="3">
    <location>
        <begin position="33"/>
        <end position="70"/>
    </location>
</feature>
<accession>A0ABY6GBE0</accession>
<keyword evidence="2" id="KW-0732">Signal</keyword>
<dbReference type="RefSeq" id="WP_231044087.1">
    <property type="nucleotide sequence ID" value="NZ_CP106881.1"/>
</dbReference>
<reference evidence="4" key="1">
    <citation type="submission" date="2022-09" db="EMBL/GenBank/DDBJ databases">
        <title>The complete genome of Acidovorax sp. 5MLIR.</title>
        <authorList>
            <person name="Liu L."/>
            <person name="Yue J."/>
            <person name="Yang F."/>
            <person name="Yuan J."/>
            <person name="Li L."/>
        </authorList>
    </citation>
    <scope>NUCLEOTIDE SEQUENCE</scope>
    <source>
        <strain evidence="4">5MLIR</strain>
    </source>
</reference>
<feature type="transmembrane region" description="Helical" evidence="1">
    <location>
        <begin position="48"/>
        <end position="70"/>
    </location>
</feature>
<dbReference type="Proteomes" id="UP001162800">
    <property type="component" value="Chromosome"/>
</dbReference>
<evidence type="ECO:0000256" key="1">
    <source>
        <dbReference type="SAM" id="Phobius"/>
    </source>
</evidence>
<dbReference type="PROSITE" id="PS51257">
    <property type="entry name" value="PROKAR_LIPOPROTEIN"/>
    <property type="match status" value="1"/>
</dbReference>
<sequence>MTNALKKITCAGVTALAVLSMAGCAHGPSRSQLGTGAGAVVGGVAGNALFGSTLGTVGGAAAGALVGNELSKGGRGGRRR</sequence>